<comment type="caution">
    <text evidence="5">The sequence shown here is derived from an EMBL/GenBank/DDBJ whole genome shotgun (WGS) entry which is preliminary data.</text>
</comment>
<evidence type="ECO:0000313" key="5">
    <source>
        <dbReference type="EMBL" id="KAB1227482.1"/>
    </source>
</evidence>
<gene>
    <name evidence="5" type="ORF">CJ030_MR1G028866</name>
</gene>
<evidence type="ECO:0000259" key="4">
    <source>
        <dbReference type="PROSITE" id="PS50081"/>
    </source>
</evidence>
<evidence type="ECO:0000256" key="2">
    <source>
        <dbReference type="ARBA" id="ARBA00022737"/>
    </source>
</evidence>
<dbReference type="InterPro" id="IPR004146">
    <property type="entry name" value="DC1"/>
</dbReference>
<dbReference type="Pfam" id="PF03107">
    <property type="entry name" value="C1_2"/>
    <property type="match status" value="3"/>
</dbReference>
<keyword evidence="2" id="KW-0677">Repeat</keyword>
<dbReference type="InterPro" id="IPR046349">
    <property type="entry name" value="C1-like_sf"/>
</dbReference>
<evidence type="ECO:0000256" key="1">
    <source>
        <dbReference type="ARBA" id="ARBA00022723"/>
    </source>
</evidence>
<proteinExistence type="predicted"/>
<keyword evidence="6" id="KW-1185">Reference proteome</keyword>
<organism evidence="5 6">
    <name type="scientific">Morella rubra</name>
    <name type="common">Chinese bayberry</name>
    <dbReference type="NCBI Taxonomy" id="262757"/>
    <lineage>
        <taxon>Eukaryota</taxon>
        <taxon>Viridiplantae</taxon>
        <taxon>Streptophyta</taxon>
        <taxon>Embryophyta</taxon>
        <taxon>Tracheophyta</taxon>
        <taxon>Spermatophyta</taxon>
        <taxon>Magnoliopsida</taxon>
        <taxon>eudicotyledons</taxon>
        <taxon>Gunneridae</taxon>
        <taxon>Pentapetalae</taxon>
        <taxon>rosids</taxon>
        <taxon>fabids</taxon>
        <taxon>Fagales</taxon>
        <taxon>Myricaceae</taxon>
        <taxon>Morella</taxon>
    </lineage>
</organism>
<dbReference type="EMBL" id="RXIC02000019">
    <property type="protein sequence ID" value="KAB1227482.1"/>
    <property type="molecule type" value="Genomic_DNA"/>
</dbReference>
<dbReference type="Proteomes" id="UP000516437">
    <property type="component" value="Chromosome 1"/>
</dbReference>
<dbReference type="SUPFAM" id="SSF57889">
    <property type="entry name" value="Cysteine-rich domain"/>
    <property type="match status" value="3"/>
</dbReference>
<dbReference type="AlphaFoldDB" id="A0A6A1WQE1"/>
<dbReference type="GO" id="GO:0046872">
    <property type="term" value="F:metal ion binding"/>
    <property type="evidence" value="ECO:0007669"/>
    <property type="project" value="UniProtKB-KW"/>
</dbReference>
<keyword evidence="3" id="KW-0862">Zinc</keyword>
<dbReference type="OrthoDB" id="1884766at2759"/>
<dbReference type="InterPro" id="IPR053192">
    <property type="entry name" value="Vacuole_Formation_Reg"/>
</dbReference>
<dbReference type="PROSITE" id="PS50081">
    <property type="entry name" value="ZF_DAG_PE_2"/>
    <property type="match status" value="2"/>
</dbReference>
<accession>A0A6A1WQE1</accession>
<dbReference type="Gene3D" id="3.30.60.20">
    <property type="match status" value="1"/>
</dbReference>
<keyword evidence="1" id="KW-0479">Metal-binding</keyword>
<dbReference type="PANTHER" id="PTHR32410">
    <property type="entry name" value="CYSTEINE/HISTIDINE-RICH C1 DOMAIN FAMILY PROTEIN"/>
    <property type="match status" value="1"/>
</dbReference>
<dbReference type="SMART" id="SM00109">
    <property type="entry name" value="C1"/>
    <property type="match status" value="4"/>
</dbReference>
<evidence type="ECO:0000313" key="6">
    <source>
        <dbReference type="Proteomes" id="UP000516437"/>
    </source>
</evidence>
<sequence length="303" mass="34480">MEIEHFSHEHPLILTEVLETDGEKGVICSGCEESVLGPGYKCYECNFLLHKSCAELPMEIQHPLHPNHTLTLRPKYSANYCDACLKICTNSFSYDCNSCNFNLDIKCASQSRIDTDNSRQHQHVFTHFYKQIQFICEACGEECKDIASLCSLCSICQLLVHTKCANFPSTIEIAAHNHSLSHNYSLRQVKELKDIVFCKLCYKEINPNYAAYYCQECDYVAHAICTYKVYVFDGPLKKGKEAESGFEEINLKGDEEAESGLEEINLNGDEEAGEIKHFSHQHNLVLNCDQCKFTIKWSHTCNS</sequence>
<reference evidence="5 6" key="1">
    <citation type="journal article" date="2019" name="Plant Biotechnol. J.">
        <title>The red bayberry genome and genetic basis of sex determination.</title>
        <authorList>
            <person name="Jia H.M."/>
            <person name="Jia H.J."/>
            <person name="Cai Q.L."/>
            <person name="Wang Y."/>
            <person name="Zhao H.B."/>
            <person name="Yang W.F."/>
            <person name="Wang G.Y."/>
            <person name="Li Y.H."/>
            <person name="Zhan D.L."/>
            <person name="Shen Y.T."/>
            <person name="Niu Q.F."/>
            <person name="Chang L."/>
            <person name="Qiu J."/>
            <person name="Zhao L."/>
            <person name="Xie H.B."/>
            <person name="Fu W.Y."/>
            <person name="Jin J."/>
            <person name="Li X.W."/>
            <person name="Jiao Y."/>
            <person name="Zhou C.C."/>
            <person name="Tu T."/>
            <person name="Chai C.Y."/>
            <person name="Gao J.L."/>
            <person name="Fan L.J."/>
            <person name="van de Weg E."/>
            <person name="Wang J.Y."/>
            <person name="Gao Z.S."/>
        </authorList>
    </citation>
    <scope>NUCLEOTIDE SEQUENCE [LARGE SCALE GENOMIC DNA]</scope>
    <source>
        <tissue evidence="5">Leaves</tissue>
    </source>
</reference>
<feature type="domain" description="Phorbol-ester/DAG-type" evidence="4">
    <location>
        <begin position="9"/>
        <end position="61"/>
    </location>
</feature>
<name>A0A6A1WQE1_9ROSI</name>
<dbReference type="InterPro" id="IPR002219">
    <property type="entry name" value="PKC_DAG/PE"/>
</dbReference>
<evidence type="ECO:0000256" key="3">
    <source>
        <dbReference type="ARBA" id="ARBA00022833"/>
    </source>
</evidence>
<dbReference type="PANTHER" id="PTHR32410:SF216">
    <property type="entry name" value="PHORBOL-ESTER_DAG-TYPE DOMAIN-CONTAINING PROTEIN"/>
    <property type="match status" value="1"/>
</dbReference>
<feature type="domain" description="Phorbol-ester/DAG-type" evidence="4">
    <location>
        <begin position="181"/>
        <end position="233"/>
    </location>
</feature>
<protein>
    <recommendedName>
        <fullName evidence="4">Phorbol-ester/DAG-type domain-containing protein</fullName>
    </recommendedName>
</protein>